<dbReference type="InterPro" id="IPR036390">
    <property type="entry name" value="WH_DNA-bd_sf"/>
</dbReference>
<gene>
    <name evidence="2" type="ORF">BESB_031230</name>
</gene>
<name>A0A2A9LZV4_BESBE</name>
<feature type="compositionally biased region" description="Basic and acidic residues" evidence="1">
    <location>
        <begin position="139"/>
        <end position="149"/>
    </location>
</feature>
<sequence>MASSLPASSLLAQGAAASSLAAAPSSLAAPPAGRVARSRLAGPQTSATELSYRAASAFSPAKLQSTSPLPHVSLIKVPPFVAAAWHAAEKQSVVGVLYTDPQTKKKCILGSVAEKRRRSSADAGVAGAAPPSEAGRGGAGDETHGERRPAGGRGTGAAAAAPVCHLQCVSVKPNKLHVLQQQSGPGFPAAADVLCVVGESSNFAPLLDDAYQSFLRRRHESIDIFKSRGTIEEKRRETGLDSTATLFHFHTPKPGPNASGVVEEEDEFSLLGGRRGGMSAAEAARTRTAKQKKAVVTMDEDSLKLRLFSIFEAAGANGLQLKQIAMQTGQPLSFVRQVVEEIAEPRKRASDRKTVYFLKDQFNPYASLAGEEPLMKKPKLP</sequence>
<dbReference type="OrthoDB" id="26094at2759"/>
<comment type="caution">
    <text evidence="2">The sequence shown here is derived from an EMBL/GenBank/DDBJ whole genome shotgun (WGS) entry which is preliminary data.</text>
</comment>
<dbReference type="SUPFAM" id="SSF46785">
    <property type="entry name" value="Winged helix' DNA-binding domain"/>
    <property type="match status" value="1"/>
</dbReference>
<proteinExistence type="predicted"/>
<dbReference type="InterPro" id="IPR036388">
    <property type="entry name" value="WH-like_DNA-bd_sf"/>
</dbReference>
<evidence type="ECO:0000313" key="3">
    <source>
        <dbReference type="Proteomes" id="UP000224006"/>
    </source>
</evidence>
<dbReference type="Gene3D" id="1.10.10.10">
    <property type="entry name" value="Winged helix-like DNA-binding domain superfamily/Winged helix DNA-binding domain"/>
    <property type="match status" value="1"/>
</dbReference>
<dbReference type="RefSeq" id="XP_029215258.1">
    <property type="nucleotide sequence ID" value="XM_029361791.1"/>
</dbReference>
<dbReference type="EMBL" id="NWUJ01000016">
    <property type="protein sequence ID" value="PFH31249.1"/>
    <property type="molecule type" value="Genomic_DNA"/>
</dbReference>
<organism evidence="2 3">
    <name type="scientific">Besnoitia besnoiti</name>
    <name type="common">Apicomplexan protozoan</name>
    <dbReference type="NCBI Taxonomy" id="94643"/>
    <lineage>
        <taxon>Eukaryota</taxon>
        <taxon>Sar</taxon>
        <taxon>Alveolata</taxon>
        <taxon>Apicomplexa</taxon>
        <taxon>Conoidasida</taxon>
        <taxon>Coccidia</taxon>
        <taxon>Eucoccidiorida</taxon>
        <taxon>Eimeriorina</taxon>
        <taxon>Sarcocystidae</taxon>
        <taxon>Besnoitia</taxon>
    </lineage>
</organism>
<reference evidence="2 3" key="1">
    <citation type="submission" date="2017-09" db="EMBL/GenBank/DDBJ databases">
        <title>Genome sequencing of Besnoitia besnoiti strain Bb-Ger1.</title>
        <authorList>
            <person name="Schares G."/>
            <person name="Venepally P."/>
            <person name="Lorenzi H.A."/>
        </authorList>
    </citation>
    <scope>NUCLEOTIDE SEQUENCE [LARGE SCALE GENOMIC DNA]</scope>
    <source>
        <strain evidence="2 3">Bb-Ger1</strain>
    </source>
</reference>
<dbReference type="GeneID" id="40308175"/>
<dbReference type="AlphaFoldDB" id="A0A2A9LZV4"/>
<dbReference type="KEGG" id="bbes:BESB_031230"/>
<dbReference type="Proteomes" id="UP000224006">
    <property type="component" value="Chromosome XIII"/>
</dbReference>
<keyword evidence="3" id="KW-1185">Reference proteome</keyword>
<accession>A0A2A9LZV4</accession>
<protein>
    <submittedName>
        <fullName evidence="2">Putative membrane protein</fullName>
    </submittedName>
</protein>
<dbReference type="VEuPathDB" id="ToxoDB:BESB_031230"/>
<evidence type="ECO:0000313" key="2">
    <source>
        <dbReference type="EMBL" id="PFH31249.1"/>
    </source>
</evidence>
<evidence type="ECO:0000256" key="1">
    <source>
        <dbReference type="SAM" id="MobiDB-lite"/>
    </source>
</evidence>
<feature type="region of interest" description="Disordered" evidence="1">
    <location>
        <begin position="119"/>
        <end position="156"/>
    </location>
</feature>